<evidence type="ECO:0000256" key="1">
    <source>
        <dbReference type="SAM" id="MobiDB-lite"/>
    </source>
</evidence>
<protein>
    <submittedName>
        <fullName evidence="2">Uncharacterized protein</fullName>
    </submittedName>
</protein>
<evidence type="ECO:0000313" key="2">
    <source>
        <dbReference type="EMBL" id="KAF6845267.1"/>
    </source>
</evidence>
<dbReference type="AlphaFoldDB" id="A0A8H6NZ27"/>
<feature type="compositionally biased region" description="Basic and acidic residues" evidence="1">
    <location>
        <begin position="192"/>
        <end position="204"/>
    </location>
</feature>
<accession>A0A8H6NZ27</accession>
<dbReference type="EMBL" id="WIGM01000003">
    <property type="protein sequence ID" value="KAF6845267.1"/>
    <property type="molecule type" value="Genomic_DNA"/>
</dbReference>
<evidence type="ECO:0000313" key="3">
    <source>
        <dbReference type="Proteomes" id="UP000639643"/>
    </source>
</evidence>
<dbReference type="Proteomes" id="UP000639643">
    <property type="component" value="Unassembled WGS sequence"/>
</dbReference>
<organism evidence="2 3">
    <name type="scientific">Colletotrichum musicola</name>
    <dbReference type="NCBI Taxonomy" id="2175873"/>
    <lineage>
        <taxon>Eukaryota</taxon>
        <taxon>Fungi</taxon>
        <taxon>Dikarya</taxon>
        <taxon>Ascomycota</taxon>
        <taxon>Pezizomycotina</taxon>
        <taxon>Sordariomycetes</taxon>
        <taxon>Hypocreomycetidae</taxon>
        <taxon>Glomerellales</taxon>
        <taxon>Glomerellaceae</taxon>
        <taxon>Colletotrichum</taxon>
        <taxon>Colletotrichum orchidearum species complex</taxon>
    </lineage>
</organism>
<name>A0A8H6NZ27_9PEZI</name>
<proteinExistence type="predicted"/>
<keyword evidence="3" id="KW-1185">Reference proteome</keyword>
<gene>
    <name evidence="2" type="ORF">CMUS01_00212</name>
</gene>
<reference evidence="2" key="1">
    <citation type="journal article" date="2020" name="Phytopathology">
        <title>Genome Sequence Resources of Colletotrichum truncatum, C. plurivorum, C. musicola, and C. sojae: Four Species Pathogenic to Soybean (Glycine max).</title>
        <authorList>
            <person name="Rogerio F."/>
            <person name="Boufleur T.R."/>
            <person name="Ciampi-Guillardi M."/>
            <person name="Sukno S.A."/>
            <person name="Thon M.R."/>
            <person name="Massola Junior N.S."/>
            <person name="Baroncelli R."/>
        </authorList>
    </citation>
    <scope>NUCLEOTIDE SEQUENCE</scope>
    <source>
        <strain evidence="2">LFN0074</strain>
    </source>
</reference>
<feature type="region of interest" description="Disordered" evidence="1">
    <location>
        <begin position="190"/>
        <end position="211"/>
    </location>
</feature>
<sequence length="211" mass="24058">MGRATPGLYNDANRQRSHFGSYSASGSVYRFHDTFPDDRFRVYNRDEIDCEGRADTFYSAPESRSCTQLLDESHTNREVRAQNPTGYDGASQLRPSGGFVDGISRFEKEVVARDGEERRRRAPRYEPEAFEQSLKYNKPPYEEGGQWQSDSMPMAVTTPQKLDGETWLYSELADPGVGRPGLASILDSPWESEQRKVHASKPWERQPLLQV</sequence>
<comment type="caution">
    <text evidence="2">The sequence shown here is derived from an EMBL/GenBank/DDBJ whole genome shotgun (WGS) entry which is preliminary data.</text>
</comment>